<feature type="compositionally biased region" description="Basic residues" evidence="1">
    <location>
        <begin position="25"/>
        <end position="43"/>
    </location>
</feature>
<feature type="region of interest" description="Disordered" evidence="1">
    <location>
        <begin position="18"/>
        <end position="43"/>
    </location>
</feature>
<proteinExistence type="predicted"/>
<comment type="caution">
    <text evidence="2">The sequence shown here is derived from an EMBL/GenBank/DDBJ whole genome shotgun (WGS) entry which is preliminary data.</text>
</comment>
<evidence type="ECO:0000313" key="3">
    <source>
        <dbReference type="Proteomes" id="UP000015454"/>
    </source>
</evidence>
<dbReference type="STRING" id="1049789.LEP1GSC050_2795"/>
<dbReference type="Proteomes" id="UP000015454">
    <property type="component" value="Unassembled WGS sequence"/>
</dbReference>
<protein>
    <submittedName>
        <fullName evidence="2">Uncharacterized protein</fullName>
    </submittedName>
</protein>
<evidence type="ECO:0000313" key="2">
    <source>
        <dbReference type="EMBL" id="EQA44041.1"/>
    </source>
</evidence>
<dbReference type="EMBL" id="AHMO02000008">
    <property type="protein sequence ID" value="EQA44041.1"/>
    <property type="molecule type" value="Genomic_DNA"/>
</dbReference>
<reference evidence="2" key="1">
    <citation type="submission" date="2013-05" db="EMBL/GenBank/DDBJ databases">
        <authorList>
            <person name="Harkins D.M."/>
            <person name="Durkin A.S."/>
            <person name="Brinkac L.M."/>
            <person name="Haft D.H."/>
            <person name="Selengut J.D."/>
            <person name="Sanka R."/>
            <person name="DePew J."/>
            <person name="Purushe J."/>
            <person name="Hartskeerl R.A."/>
            <person name="Ahmed A."/>
            <person name="van der Linden H."/>
            <person name="Goris M.G.A."/>
            <person name="Vinetz J.M."/>
            <person name="Sutton G.G."/>
            <person name="Nierman W.C."/>
            <person name="Fouts D.E."/>
        </authorList>
    </citation>
    <scope>NUCLEOTIDE SEQUENCE [LARGE SCALE GENOMIC DNA]</scope>
    <source>
        <strain evidence="2">5399</strain>
    </source>
</reference>
<name>T0F819_9LEPT</name>
<organism evidence="2 3">
    <name type="scientific">Leptospira broomii serovar Hurstbridge str. 5399</name>
    <dbReference type="NCBI Taxonomy" id="1049789"/>
    <lineage>
        <taxon>Bacteria</taxon>
        <taxon>Pseudomonadati</taxon>
        <taxon>Spirochaetota</taxon>
        <taxon>Spirochaetia</taxon>
        <taxon>Leptospirales</taxon>
        <taxon>Leptospiraceae</taxon>
        <taxon>Leptospira</taxon>
    </lineage>
</organism>
<evidence type="ECO:0000256" key="1">
    <source>
        <dbReference type="SAM" id="MobiDB-lite"/>
    </source>
</evidence>
<accession>T0F819</accession>
<dbReference type="AlphaFoldDB" id="T0F819"/>
<keyword evidence="3" id="KW-1185">Reference proteome</keyword>
<gene>
    <name evidence="2" type="ORF">LEP1GSC050_2795</name>
</gene>
<sequence>MYWVKKYDIDLLKLKDNSKSDSSRAKYKVGKQGQKKRSTTNNL</sequence>